<evidence type="ECO:0000256" key="5">
    <source>
        <dbReference type="ARBA" id="ARBA00022917"/>
    </source>
</evidence>
<keyword evidence="3" id="KW-0963">Cytoplasm</keyword>
<evidence type="ECO:0000256" key="6">
    <source>
        <dbReference type="ARBA" id="ARBA00044147"/>
    </source>
</evidence>
<evidence type="ECO:0000256" key="8">
    <source>
        <dbReference type="ARBA" id="ARBA00046432"/>
    </source>
</evidence>
<dbReference type="Pfam" id="PF01008">
    <property type="entry name" value="IF-2B"/>
    <property type="match status" value="1"/>
</dbReference>
<name>A0A2U3E5Q7_PURLI</name>
<dbReference type="GO" id="GO:0005829">
    <property type="term" value="C:cytosol"/>
    <property type="evidence" value="ECO:0007669"/>
    <property type="project" value="UniProtKB-SubCell"/>
</dbReference>
<feature type="transmembrane region" description="Helical" evidence="11">
    <location>
        <begin position="506"/>
        <end position="528"/>
    </location>
</feature>
<dbReference type="EMBL" id="LCWV01000011">
    <property type="protein sequence ID" value="PWI69832.1"/>
    <property type="molecule type" value="Genomic_DNA"/>
</dbReference>
<comment type="subunit">
    <text evidence="8">Component of the translation initiation factor 2B (eIF2B) complex which is a heterodecamer of two sets of five different subunits: alpha, beta, gamma, delta and epsilon. Subunits alpha, beta and delta comprise a regulatory subcomplex and subunits epsilon and gamma comprise a catalytic subcomplex. Within the complex, the hexameric regulatory complex resides at the center, with the two heterodimeric catalytic subcomplexes bound on opposite sides.</text>
</comment>
<dbReference type="Gene3D" id="1.20.58.340">
    <property type="entry name" value="Magnesium transport protein CorA, transmembrane region"/>
    <property type="match status" value="1"/>
</dbReference>
<keyword evidence="11" id="KW-1133">Transmembrane helix</keyword>
<evidence type="ECO:0000313" key="13">
    <source>
        <dbReference type="Proteomes" id="UP000245956"/>
    </source>
</evidence>
<protein>
    <recommendedName>
        <fullName evidence="6">Translation initiation factor eIF2B subunit delta</fullName>
    </recommendedName>
    <alternativeName>
        <fullName evidence="7">eIF2B GDP-GTP exchange factor subunit delta</fullName>
    </alternativeName>
</protein>
<reference evidence="12 13" key="1">
    <citation type="journal article" date="2016" name="Front. Microbiol.">
        <title>Genome and transcriptome sequences reveal the specific parasitism of the nematophagous Purpureocillium lilacinum 36-1.</title>
        <authorList>
            <person name="Xie J."/>
            <person name="Li S."/>
            <person name="Mo C."/>
            <person name="Xiao X."/>
            <person name="Peng D."/>
            <person name="Wang G."/>
            <person name="Xiao Y."/>
        </authorList>
    </citation>
    <scope>NUCLEOTIDE SEQUENCE [LARGE SCALE GENOMIC DNA]</scope>
    <source>
        <strain evidence="12 13">36-1</strain>
    </source>
</reference>
<dbReference type="SUPFAM" id="SSF100950">
    <property type="entry name" value="NagB/RpiA/CoA transferase-like"/>
    <property type="match status" value="1"/>
</dbReference>
<accession>A0A2U3E5Q7</accession>
<gene>
    <name evidence="12" type="ORF">PCL_00744</name>
</gene>
<evidence type="ECO:0000256" key="7">
    <source>
        <dbReference type="ARBA" id="ARBA00044356"/>
    </source>
</evidence>
<evidence type="ECO:0000256" key="3">
    <source>
        <dbReference type="ARBA" id="ARBA00022490"/>
    </source>
</evidence>
<evidence type="ECO:0000256" key="11">
    <source>
        <dbReference type="SAM" id="Phobius"/>
    </source>
</evidence>
<evidence type="ECO:0000256" key="2">
    <source>
        <dbReference type="ARBA" id="ARBA00007251"/>
    </source>
</evidence>
<dbReference type="InterPro" id="IPR042529">
    <property type="entry name" value="IF_2B-like_C"/>
</dbReference>
<feature type="region of interest" description="Disordered" evidence="10">
    <location>
        <begin position="715"/>
        <end position="835"/>
    </location>
</feature>
<feature type="compositionally biased region" description="Low complexity" evidence="10">
    <location>
        <begin position="738"/>
        <end position="758"/>
    </location>
</feature>
<comment type="similarity">
    <text evidence="2 9">Belongs to the eIF-2B alpha/beta/delta subunits family.</text>
</comment>
<organism evidence="12 13">
    <name type="scientific">Purpureocillium lilacinum</name>
    <name type="common">Paecilomyces lilacinus</name>
    <dbReference type="NCBI Taxonomy" id="33203"/>
    <lineage>
        <taxon>Eukaryota</taxon>
        <taxon>Fungi</taxon>
        <taxon>Dikarya</taxon>
        <taxon>Ascomycota</taxon>
        <taxon>Pezizomycotina</taxon>
        <taxon>Sordariomycetes</taxon>
        <taxon>Hypocreomycetidae</taxon>
        <taxon>Hypocreales</taxon>
        <taxon>Ophiocordycipitaceae</taxon>
        <taxon>Purpureocillium</taxon>
    </lineage>
</organism>
<comment type="subcellular location">
    <subcellularLocation>
        <location evidence="1">Cytoplasm</location>
        <location evidence="1">Cytosol</location>
    </subcellularLocation>
</comment>
<dbReference type="Gene3D" id="3.40.50.10470">
    <property type="entry name" value="Translation initiation factor eif-2b, domain 2"/>
    <property type="match status" value="1"/>
</dbReference>
<evidence type="ECO:0000313" key="12">
    <source>
        <dbReference type="EMBL" id="PWI69832.1"/>
    </source>
</evidence>
<dbReference type="InterPro" id="IPR037171">
    <property type="entry name" value="NagB/RpiA_transferase-like"/>
</dbReference>
<evidence type="ECO:0000256" key="4">
    <source>
        <dbReference type="ARBA" id="ARBA00022540"/>
    </source>
</evidence>
<dbReference type="PANTHER" id="PTHR10233:SF14">
    <property type="entry name" value="TRANSLATION INITIATION FACTOR EIF-2B SUBUNIT DELTA"/>
    <property type="match status" value="1"/>
</dbReference>
<proteinExistence type="inferred from homology"/>
<feature type="compositionally biased region" description="Basic and acidic residues" evidence="10">
    <location>
        <begin position="763"/>
        <end position="774"/>
    </location>
</feature>
<keyword evidence="11" id="KW-0472">Membrane</keyword>
<dbReference type="Proteomes" id="UP000245956">
    <property type="component" value="Unassembled WGS sequence"/>
</dbReference>
<evidence type="ECO:0000256" key="10">
    <source>
        <dbReference type="SAM" id="MobiDB-lite"/>
    </source>
</evidence>
<keyword evidence="4" id="KW-0396">Initiation factor</keyword>
<dbReference type="PANTHER" id="PTHR10233">
    <property type="entry name" value="TRANSLATION INITIATION FACTOR EIF-2B"/>
    <property type="match status" value="1"/>
</dbReference>
<keyword evidence="11" id="KW-0812">Transmembrane</keyword>
<feature type="transmembrane region" description="Helical" evidence="11">
    <location>
        <begin position="471"/>
        <end position="494"/>
    </location>
</feature>
<evidence type="ECO:0000256" key="9">
    <source>
        <dbReference type="RuleBase" id="RU003814"/>
    </source>
</evidence>
<dbReference type="GO" id="GO:0003743">
    <property type="term" value="F:translation initiation factor activity"/>
    <property type="evidence" value="ECO:0007669"/>
    <property type="project" value="UniProtKB-KW"/>
</dbReference>
<dbReference type="InterPro" id="IPR000649">
    <property type="entry name" value="IF-2B-related"/>
</dbReference>
<evidence type="ECO:0000256" key="1">
    <source>
        <dbReference type="ARBA" id="ARBA00004514"/>
    </source>
</evidence>
<dbReference type="AlphaFoldDB" id="A0A2U3E5Q7"/>
<keyword evidence="5" id="KW-0648">Protein biosynthesis</keyword>
<comment type="caution">
    <text evidence="12">The sequence shown here is derived from an EMBL/GenBank/DDBJ whole genome shotgun (WGS) entry which is preliminary data.</text>
</comment>
<sequence length="1161" mass="128338">MGVGSSPASSSISGAAQNLLTKSECVRFPNIYEFVSGNGAPCDGKVRSVRFTQGQAAQFCVLDANSLEPTHPVPELSDAGKRTAVLIIVEKADAAVLELILRDRVSERDRPSFLKCLDDYLEDQPSFNFSDVKRQLAPLPSVASKQRHVAFKYVTAREFDRPFRLEYSQVQQAGRAAGAWRIGRTWGPMNPVQRHETDGVTSQFCPLAVTRTQAAVWFNGDENEPWSFGESGVLRIVCQERRESQLTLALVGVIFVDEPPRMAGLPGKLRPPYHVIEGETYSGYQSPAELLLECMRRNAKLQSLDIPSPLVLAQDLYRLVGFEWTLLISYYTRDLNSIEWALQNGRGDHEYNTEDLKAAMQTLFLSRRRIPWYRSLLREQLSSCQPQGRLFWSTATSISLEAAESTSTASEEIADDFRQLEYLMSQMHDRLDASMAHIMGQTTILEAQRTHEQNQMTLQQNEITFAQNKTLLVLALVGTFFLPISATAAVFSMAGSWAPGESSFPLFWAISIPLSLILVTCFMLFQYWGALNRRVRGRGGGDDRAYELMHKRLQAASAAREEPGAAWTSAPVPCLSQSLQAALVSAAALRDQDAANKHIIPEPVRLLQKVLLNFQTKDGLLKLSRPCSVLCVRGAARPQSWVAHHFAVTQTLPPKHRLRLQPYDLASPIEACIRSRHLIHERSLPLRPNSIPQLPLAATRLPLLDLEHDSSSARLMANETGPSPPAAGNAAGEKKEQNQPAKAQPAAQGEAAAAGETKLSNAELKKKAKEEKAARRAAAKATHPPPPPGAQGGASDGKGGKGKGNKQDGHPAAHHHRAASKSVLPPPAIKDNKPKVPECFSHLSMAKRIPFTQADKDVHPAVLRLGQRMAFWVIPDSLTRVEATLLAFKKVITDYSTPHGATLSRHFTSHVLNPQIEYLTACRPMCFSMGNAIRWLKLQISKIDIDLPDSEAKKLLCESIDNFIRERIALADMVIEEEAAKMITQDEVVLTYAHHWLVERALIRAKKDGKDFKVILIDDPFERVGLAHAQRLINAGIRVIYATDFGALRTNLKQATLVLTAAEAMFSNGAMYARAGTCDLAVNAADFGLRVVALCETINFTERVSIDSLTYNEIDPENCTEEGFRLLFDTTRDKYITVVVTELGNTSAKSVPAILRKLEEL</sequence>